<protein>
    <submittedName>
        <fullName evidence="8">Oligosaccharide flippase family protein</fullName>
    </submittedName>
</protein>
<accession>A0A841U0D8</accession>
<evidence type="ECO:0000256" key="7">
    <source>
        <dbReference type="SAM" id="Phobius"/>
    </source>
</evidence>
<evidence type="ECO:0000256" key="1">
    <source>
        <dbReference type="ARBA" id="ARBA00004651"/>
    </source>
</evidence>
<proteinExistence type="inferred from homology"/>
<reference evidence="8 9" key="1">
    <citation type="submission" date="2020-08" db="EMBL/GenBank/DDBJ databases">
        <title>Cohnella phylogeny.</title>
        <authorList>
            <person name="Dunlap C."/>
        </authorList>
    </citation>
    <scope>NUCLEOTIDE SEQUENCE [LARGE SCALE GENOMIC DNA]</scope>
    <source>
        <strain evidence="8 9">DSM 25239</strain>
    </source>
</reference>
<dbReference type="PANTHER" id="PTHR30250">
    <property type="entry name" value="PST FAMILY PREDICTED COLANIC ACID TRANSPORTER"/>
    <property type="match status" value="1"/>
</dbReference>
<evidence type="ECO:0000256" key="4">
    <source>
        <dbReference type="ARBA" id="ARBA00022692"/>
    </source>
</evidence>
<feature type="transmembrane region" description="Helical" evidence="7">
    <location>
        <begin position="356"/>
        <end position="375"/>
    </location>
</feature>
<feature type="transmembrane region" description="Helical" evidence="7">
    <location>
        <begin position="410"/>
        <end position="427"/>
    </location>
</feature>
<dbReference type="Proteomes" id="UP000553776">
    <property type="component" value="Unassembled WGS sequence"/>
</dbReference>
<evidence type="ECO:0000313" key="9">
    <source>
        <dbReference type="Proteomes" id="UP000553776"/>
    </source>
</evidence>
<comment type="subcellular location">
    <subcellularLocation>
        <location evidence="1">Cell membrane</location>
        <topology evidence="1">Multi-pass membrane protein</topology>
    </subcellularLocation>
</comment>
<feature type="transmembrane region" description="Helical" evidence="7">
    <location>
        <begin position="245"/>
        <end position="270"/>
    </location>
</feature>
<dbReference type="Pfam" id="PF13440">
    <property type="entry name" value="Polysacc_synt_3"/>
    <property type="match status" value="1"/>
</dbReference>
<feature type="transmembrane region" description="Helical" evidence="7">
    <location>
        <begin position="157"/>
        <end position="177"/>
    </location>
</feature>
<evidence type="ECO:0000256" key="2">
    <source>
        <dbReference type="ARBA" id="ARBA00007430"/>
    </source>
</evidence>
<feature type="transmembrane region" description="Helical" evidence="7">
    <location>
        <begin position="115"/>
        <end position="137"/>
    </location>
</feature>
<organism evidence="8 9">
    <name type="scientific">Cohnella xylanilytica</name>
    <dbReference type="NCBI Taxonomy" id="557555"/>
    <lineage>
        <taxon>Bacteria</taxon>
        <taxon>Bacillati</taxon>
        <taxon>Bacillota</taxon>
        <taxon>Bacilli</taxon>
        <taxon>Bacillales</taxon>
        <taxon>Paenibacillaceae</taxon>
        <taxon>Cohnella</taxon>
    </lineage>
</organism>
<dbReference type="EMBL" id="JACJVR010000060">
    <property type="protein sequence ID" value="MBB6692852.1"/>
    <property type="molecule type" value="Genomic_DNA"/>
</dbReference>
<keyword evidence="6 7" id="KW-0472">Membrane</keyword>
<dbReference type="GO" id="GO:0005886">
    <property type="term" value="C:plasma membrane"/>
    <property type="evidence" value="ECO:0007669"/>
    <property type="project" value="UniProtKB-SubCell"/>
</dbReference>
<evidence type="ECO:0000256" key="3">
    <source>
        <dbReference type="ARBA" id="ARBA00022475"/>
    </source>
</evidence>
<comment type="similarity">
    <text evidence="2">Belongs to the polysaccharide synthase family.</text>
</comment>
<feature type="transmembrane region" description="Helical" evidence="7">
    <location>
        <begin position="46"/>
        <end position="69"/>
    </location>
</feature>
<sequence>MSDEGLRSRILEGGAFLAVRKAIGIAVSLGGMLLLTRWIGAHQYGTFATISGIWIYVSDLCINGMNACLIREGESGGRKPLDLAFTSILAASGAAAALGAALSPLIGDWLRNPDLVWPFAAMLAALPLNALQIPAMAVLERELRFRQIALIEMNAQLLYYGVALGLAASGFGVWAPVAGCLAQGAATTALGLFHSKYRPAFHWDAALFARMFRYGFGHTVSSRIMGLRSLVAPLLVGRFVGPEGVAFVALGVRLVESLGFAGAAIQRITFAVLAKIRQEPARVESAMNQALLAQVLAIAPFFAGFSAVAPWAISVFFGSDWTDVLRLYPYMTIVCFAASIFSVHVNILYALGRNAAVIRFHLLHIALFAGTAAALVPIAGLMGYAAAELASLLSYAAVHTPVSRLYRMRYANAFLFAAACVPCLFSSYLPLPWGALLFAPLLLLVTAPSPRRELLRMGMQAFKFR</sequence>
<evidence type="ECO:0000256" key="5">
    <source>
        <dbReference type="ARBA" id="ARBA00022989"/>
    </source>
</evidence>
<gene>
    <name evidence="8" type="ORF">H7B90_15690</name>
</gene>
<dbReference type="RefSeq" id="WP_185136841.1">
    <property type="nucleotide sequence ID" value="NZ_JACJVR010000060.1"/>
</dbReference>
<dbReference type="PANTHER" id="PTHR30250:SF10">
    <property type="entry name" value="LIPOPOLYSACCHARIDE BIOSYNTHESIS PROTEIN WZXC"/>
    <property type="match status" value="1"/>
</dbReference>
<feature type="transmembrane region" description="Helical" evidence="7">
    <location>
        <begin position="81"/>
        <end position="103"/>
    </location>
</feature>
<feature type="transmembrane region" description="Helical" evidence="7">
    <location>
        <begin position="21"/>
        <end position="40"/>
    </location>
</feature>
<keyword evidence="5 7" id="KW-1133">Transmembrane helix</keyword>
<feature type="transmembrane region" description="Helical" evidence="7">
    <location>
        <begin position="328"/>
        <end position="349"/>
    </location>
</feature>
<evidence type="ECO:0000313" key="8">
    <source>
        <dbReference type="EMBL" id="MBB6692852.1"/>
    </source>
</evidence>
<feature type="transmembrane region" description="Helical" evidence="7">
    <location>
        <begin position="381"/>
        <end position="398"/>
    </location>
</feature>
<name>A0A841U0D8_9BACL</name>
<comment type="caution">
    <text evidence="8">The sequence shown here is derived from an EMBL/GenBank/DDBJ whole genome shotgun (WGS) entry which is preliminary data.</text>
</comment>
<keyword evidence="4 7" id="KW-0812">Transmembrane</keyword>
<feature type="transmembrane region" description="Helical" evidence="7">
    <location>
        <begin position="291"/>
        <end position="316"/>
    </location>
</feature>
<dbReference type="InterPro" id="IPR050833">
    <property type="entry name" value="Poly_Biosynth_Transport"/>
</dbReference>
<keyword evidence="3" id="KW-1003">Cell membrane</keyword>
<dbReference type="AlphaFoldDB" id="A0A841U0D8"/>
<evidence type="ECO:0000256" key="6">
    <source>
        <dbReference type="ARBA" id="ARBA00023136"/>
    </source>
</evidence>
<keyword evidence="9" id="KW-1185">Reference proteome</keyword>